<dbReference type="AlphaFoldDB" id="M3JFK3"/>
<reference evidence="1 2" key="1">
    <citation type="submission" date="2013-02" db="EMBL/GenBank/DDBJ databases">
        <title>Genome sequence of Candida maltosa Xu316, a potential industrial strain for xylitol and ethanol production.</title>
        <authorList>
            <person name="Yu J."/>
            <person name="Wang Q."/>
            <person name="Geng X."/>
            <person name="Bao W."/>
            <person name="He P."/>
            <person name="Cai J."/>
        </authorList>
    </citation>
    <scope>NUCLEOTIDE SEQUENCE [LARGE SCALE GENOMIC DNA]</scope>
    <source>
        <strain evidence="2">Xu316</strain>
    </source>
</reference>
<evidence type="ECO:0000313" key="1">
    <source>
        <dbReference type="EMBL" id="EMG51023.1"/>
    </source>
</evidence>
<dbReference type="HOGENOM" id="CLU_3399331_0_0_1"/>
<organism evidence="1 2">
    <name type="scientific">Candida maltosa (strain Xu316)</name>
    <name type="common">Yeast</name>
    <dbReference type="NCBI Taxonomy" id="1245528"/>
    <lineage>
        <taxon>Eukaryota</taxon>
        <taxon>Fungi</taxon>
        <taxon>Dikarya</taxon>
        <taxon>Ascomycota</taxon>
        <taxon>Saccharomycotina</taxon>
        <taxon>Pichiomycetes</taxon>
        <taxon>Debaryomycetaceae</taxon>
        <taxon>Candida/Lodderomyces clade</taxon>
        <taxon>Candida</taxon>
    </lineage>
</organism>
<evidence type="ECO:0000313" key="2">
    <source>
        <dbReference type="Proteomes" id="UP000011777"/>
    </source>
</evidence>
<name>M3JFK3_CANMX</name>
<dbReference type="Proteomes" id="UP000011777">
    <property type="component" value="Unassembled WGS sequence"/>
</dbReference>
<proteinExistence type="predicted"/>
<dbReference type="EMBL" id="AOGT01000035">
    <property type="protein sequence ID" value="EMG51023.1"/>
    <property type="molecule type" value="Genomic_DNA"/>
</dbReference>
<sequence>MSETICASVTCIVGDVTGTALIEVLWCGRML</sequence>
<comment type="caution">
    <text evidence="1">The sequence shown here is derived from an EMBL/GenBank/DDBJ whole genome shotgun (WGS) entry which is preliminary data.</text>
</comment>
<protein>
    <submittedName>
        <fullName evidence="1">Uncharacterized protein</fullName>
    </submittedName>
</protein>
<accession>M3JFK3</accession>
<keyword evidence="2" id="KW-1185">Reference proteome</keyword>
<gene>
    <name evidence="1" type="ORF">G210_4850</name>
</gene>